<evidence type="ECO:0000313" key="13">
    <source>
        <dbReference type="Proteomes" id="UP000178885"/>
    </source>
</evidence>
<evidence type="ECO:0000313" key="12">
    <source>
        <dbReference type="EMBL" id="OGI49246.1"/>
    </source>
</evidence>
<keyword evidence="6 9" id="KW-0862">Zinc</keyword>
<evidence type="ECO:0000256" key="2">
    <source>
        <dbReference type="ARBA" id="ARBA00008900"/>
    </source>
</evidence>
<keyword evidence="4 9" id="KW-0479">Metal-binding</keyword>
<keyword evidence="7 9" id="KW-0456">Lyase</keyword>
<protein>
    <recommendedName>
        <fullName evidence="3 9">6-carboxy-5,6,7,8-tetrahydropterin synthase</fullName>
        <ecNumber evidence="9">4.-.-.-</ecNumber>
    </recommendedName>
</protein>
<dbReference type="STRING" id="1817760.A2151_03875"/>
<evidence type="ECO:0000256" key="11">
    <source>
        <dbReference type="PIRSR" id="PIRSR006113-2"/>
    </source>
</evidence>
<dbReference type="Pfam" id="PF01242">
    <property type="entry name" value="PTPS"/>
    <property type="match status" value="1"/>
</dbReference>
<feature type="binding site" evidence="11">
    <location>
        <position position="30"/>
    </location>
    <ligand>
        <name>Zn(2+)</name>
        <dbReference type="ChEBI" id="CHEBI:29105"/>
    </ligand>
</feature>
<comment type="cofactor">
    <cofactor evidence="9 11">
        <name>Zn(2+)</name>
        <dbReference type="ChEBI" id="CHEBI:29105"/>
    </cofactor>
    <text evidence="9 11">Binds 1 zinc ion per subunit.</text>
</comment>
<evidence type="ECO:0000256" key="8">
    <source>
        <dbReference type="ARBA" id="ARBA00048807"/>
    </source>
</evidence>
<dbReference type="PANTHER" id="PTHR12589">
    <property type="entry name" value="PYRUVOYL TETRAHYDROBIOPTERIN SYNTHASE"/>
    <property type="match status" value="1"/>
</dbReference>
<comment type="pathway">
    <text evidence="1 9">Purine metabolism; 7-cyano-7-deazaguanine biosynthesis.</text>
</comment>
<feature type="active site" description="Proton acceptor" evidence="10">
    <location>
        <position position="24"/>
    </location>
</feature>
<evidence type="ECO:0000256" key="4">
    <source>
        <dbReference type="ARBA" id="ARBA00022723"/>
    </source>
</evidence>
<gene>
    <name evidence="12" type="ORF">A2151_03875</name>
</gene>
<dbReference type="Proteomes" id="UP000178885">
    <property type="component" value="Unassembled WGS sequence"/>
</dbReference>
<dbReference type="EC" id="4.-.-.-" evidence="9"/>
<feature type="binding site" evidence="11">
    <location>
        <position position="13"/>
    </location>
    <ligand>
        <name>Zn(2+)</name>
        <dbReference type="ChEBI" id="CHEBI:29105"/>
    </ligand>
</feature>
<dbReference type="PANTHER" id="PTHR12589:SF7">
    <property type="entry name" value="6-PYRUVOYL TETRAHYDROBIOPTERIN SYNTHASE"/>
    <property type="match status" value="1"/>
</dbReference>
<dbReference type="GO" id="GO:0070497">
    <property type="term" value="F:6-carboxytetrahydropterin synthase activity"/>
    <property type="evidence" value="ECO:0007669"/>
    <property type="project" value="UniProtKB-EC"/>
</dbReference>
<name>A0A1F6TVX3_9PROT</name>
<dbReference type="FunFam" id="3.30.479.10:FF:000001">
    <property type="entry name" value="6-carboxy-5,6,7,8-tetrahydropterin synthase"/>
    <property type="match status" value="1"/>
</dbReference>
<dbReference type="Gene3D" id="3.30.479.10">
    <property type="entry name" value="6-pyruvoyl tetrahydropterin synthase/QueD"/>
    <property type="match status" value="1"/>
</dbReference>
<feature type="active site" description="Charge relay system" evidence="10">
    <location>
        <position position="68"/>
    </location>
</feature>
<dbReference type="GO" id="GO:0046872">
    <property type="term" value="F:metal ion binding"/>
    <property type="evidence" value="ECO:0007669"/>
    <property type="project" value="UniProtKB-KW"/>
</dbReference>
<keyword evidence="5 9" id="KW-0671">Queuosine biosynthesis</keyword>
<dbReference type="EMBL" id="MFSU01000002">
    <property type="protein sequence ID" value="OGI49246.1"/>
    <property type="molecule type" value="Genomic_DNA"/>
</dbReference>
<dbReference type="UniPathway" id="UPA00391"/>
<sequence length="123" mass="14189">MEIFKIFTLEAAHRLPHAPEGHKCRRLHGHSFRIEVRVSGPVQAPQGWVQDFADINRAFQPLFEQLDHSYLNEIEGLENPTSEVLARWIWGRLEPRLPGLSEVAVRETCTAGCIYRGEDERQE</sequence>
<evidence type="ECO:0000256" key="1">
    <source>
        <dbReference type="ARBA" id="ARBA00005061"/>
    </source>
</evidence>
<comment type="similarity">
    <text evidence="2 9">Belongs to the PTPS family. QueD subfamily.</text>
</comment>
<dbReference type="SUPFAM" id="SSF55620">
    <property type="entry name" value="Tetrahydrobiopterin biosynthesis enzymes-like"/>
    <property type="match status" value="1"/>
</dbReference>
<dbReference type="InterPro" id="IPR007115">
    <property type="entry name" value="6-PTP_synth/QueD"/>
</dbReference>
<reference evidence="12 13" key="1">
    <citation type="journal article" date="2016" name="Nat. Commun.">
        <title>Thousands of microbial genomes shed light on interconnected biogeochemical processes in an aquifer system.</title>
        <authorList>
            <person name="Anantharaman K."/>
            <person name="Brown C.T."/>
            <person name="Hug L.A."/>
            <person name="Sharon I."/>
            <person name="Castelle C.J."/>
            <person name="Probst A.J."/>
            <person name="Thomas B.C."/>
            <person name="Singh A."/>
            <person name="Wilkins M.J."/>
            <person name="Karaoz U."/>
            <person name="Brodie E.L."/>
            <person name="Williams K.H."/>
            <person name="Hubbard S.S."/>
            <person name="Banfield J.F."/>
        </authorList>
    </citation>
    <scope>NUCLEOTIDE SEQUENCE [LARGE SCALE GENOMIC DNA]</scope>
</reference>
<proteinExistence type="inferred from homology"/>
<evidence type="ECO:0000256" key="3">
    <source>
        <dbReference type="ARBA" id="ARBA00018141"/>
    </source>
</evidence>
<evidence type="ECO:0000256" key="5">
    <source>
        <dbReference type="ARBA" id="ARBA00022785"/>
    </source>
</evidence>
<accession>A0A1F6TVX3</accession>
<feature type="binding site" evidence="11">
    <location>
        <position position="28"/>
    </location>
    <ligand>
        <name>Zn(2+)</name>
        <dbReference type="ChEBI" id="CHEBI:29105"/>
    </ligand>
</feature>
<feature type="active site" description="Charge relay system" evidence="10">
    <location>
        <position position="107"/>
    </location>
</feature>
<dbReference type="PIRSF" id="PIRSF006113">
    <property type="entry name" value="PTP_synth"/>
    <property type="match status" value="1"/>
</dbReference>
<evidence type="ECO:0000256" key="10">
    <source>
        <dbReference type="PIRSR" id="PIRSR006113-1"/>
    </source>
</evidence>
<evidence type="ECO:0000256" key="9">
    <source>
        <dbReference type="PIRNR" id="PIRNR006113"/>
    </source>
</evidence>
<dbReference type="AlphaFoldDB" id="A0A1F6TVX3"/>
<comment type="caution">
    <text evidence="12">The sequence shown here is derived from an EMBL/GenBank/DDBJ whole genome shotgun (WGS) entry which is preliminary data.</text>
</comment>
<dbReference type="GO" id="GO:0008616">
    <property type="term" value="P:tRNA queuosine(34) biosynthetic process"/>
    <property type="evidence" value="ECO:0007669"/>
    <property type="project" value="UniProtKB-KW"/>
</dbReference>
<organism evidence="12 13">
    <name type="scientific">Candidatus Muproteobacteria bacterium RBG_16_65_34</name>
    <dbReference type="NCBI Taxonomy" id="1817760"/>
    <lineage>
        <taxon>Bacteria</taxon>
        <taxon>Pseudomonadati</taxon>
        <taxon>Pseudomonadota</taxon>
        <taxon>Candidatus Muproteobacteria</taxon>
    </lineage>
</organism>
<dbReference type="NCBIfam" id="TIGR03367">
    <property type="entry name" value="queuosine_QueD"/>
    <property type="match status" value="1"/>
</dbReference>
<dbReference type="InterPro" id="IPR038418">
    <property type="entry name" value="6-PTP_synth/QueD_sf"/>
</dbReference>
<evidence type="ECO:0000256" key="6">
    <source>
        <dbReference type="ARBA" id="ARBA00022833"/>
    </source>
</evidence>
<comment type="catalytic activity">
    <reaction evidence="8 9">
        <text>7,8-dihydroneopterin 3'-triphosphate + H2O = 6-carboxy-5,6,7,8-tetrahydropterin + triphosphate + acetaldehyde + 2 H(+)</text>
        <dbReference type="Rhea" id="RHEA:27966"/>
        <dbReference type="ChEBI" id="CHEBI:15343"/>
        <dbReference type="ChEBI" id="CHEBI:15377"/>
        <dbReference type="ChEBI" id="CHEBI:15378"/>
        <dbReference type="ChEBI" id="CHEBI:18036"/>
        <dbReference type="ChEBI" id="CHEBI:58462"/>
        <dbReference type="ChEBI" id="CHEBI:61032"/>
        <dbReference type="EC" id="4.1.2.50"/>
    </reaction>
</comment>
<evidence type="ECO:0000256" key="7">
    <source>
        <dbReference type="ARBA" id="ARBA00023239"/>
    </source>
</evidence>